<dbReference type="RefSeq" id="WP_002714510.1">
    <property type="nucleotide sequence ID" value="NZ_KB375281.1"/>
</dbReference>
<gene>
    <name evidence="3" type="ORF">HMPREF9696_03640</name>
</gene>
<accession>K8P2K5</accession>
<dbReference type="Proteomes" id="UP000001095">
    <property type="component" value="Unassembled WGS sequence"/>
</dbReference>
<keyword evidence="4" id="KW-1185">Reference proteome</keyword>
<sequence>MFRRAIILLSALVISPCFADPLTEARDVANSKNPVGAALSSSSFGCFLLGPPSPQRDLAGSPGPGVAGTITVPKGLGDGYSYDLSVKGQLCQLTDNTKIPFIDLSDPKNKSKIVGGVQTIVFKNEIAAQLKLTMGTWLNLIDFNAEDLEEVGIYISAETYDLSEQKLRTALLNMRKESGNACSALTDPAARQIVRSCYGLITISLQAKKNLSLNVLDLKFANLVVGLNARWLRDVKGASADCSPPGGAAGASSPNPVASANTGGAGGVTAPVPANSNGVEANIKLPAGVVPILPAGLEVNLQLGADKIAVKAPSAADVAKSKDEPQNKAKATPAAVKAANDAKPAQPPAQDKICVQNVIYRTSDVMIIGANFLDAKTTKKNQDWLKKQP</sequence>
<reference evidence="3 4" key="1">
    <citation type="submission" date="2012-04" db="EMBL/GenBank/DDBJ databases">
        <title>The Genome Sequence of Afipia clevelandensis ATCC 49720.</title>
        <authorList>
            <consortium name="The Broad Institute Genome Sequencing Platform"/>
            <person name="Earl A."/>
            <person name="Ward D."/>
            <person name="Feldgarden M."/>
            <person name="Gevers D."/>
            <person name="Huys G."/>
            <person name="Walker B."/>
            <person name="Young S.K."/>
            <person name="Zeng Q."/>
            <person name="Gargeya S."/>
            <person name="Fitzgerald M."/>
            <person name="Haas B."/>
            <person name="Abouelleil A."/>
            <person name="Alvarado L."/>
            <person name="Arachchi H.M."/>
            <person name="Berlin A."/>
            <person name="Chapman S.B."/>
            <person name="Goldberg J."/>
            <person name="Griggs A."/>
            <person name="Gujja S."/>
            <person name="Hansen M."/>
            <person name="Howarth C."/>
            <person name="Imamovic A."/>
            <person name="Larimer J."/>
            <person name="McCowen C."/>
            <person name="Montmayeur A."/>
            <person name="Murphy C."/>
            <person name="Neiman D."/>
            <person name="Pearson M."/>
            <person name="Priest M."/>
            <person name="Roberts A."/>
            <person name="Saif S."/>
            <person name="Shea T."/>
            <person name="Sisk P."/>
            <person name="Sykes S."/>
            <person name="Wortman J."/>
            <person name="Nusbaum C."/>
            <person name="Birren B."/>
        </authorList>
    </citation>
    <scope>NUCLEOTIDE SEQUENCE [LARGE SCALE GENOMIC DNA]</scope>
    <source>
        <strain evidence="3 4">ATCC 49720</strain>
    </source>
</reference>
<dbReference type="HOGENOM" id="CLU_709103_0_0_5"/>
<organism evidence="3 4">
    <name type="scientific">Afipia clevelandensis ATCC 49720</name>
    <dbReference type="NCBI Taxonomy" id="883079"/>
    <lineage>
        <taxon>Bacteria</taxon>
        <taxon>Pseudomonadati</taxon>
        <taxon>Pseudomonadota</taxon>
        <taxon>Alphaproteobacteria</taxon>
        <taxon>Hyphomicrobiales</taxon>
        <taxon>Nitrobacteraceae</taxon>
        <taxon>Afipia</taxon>
    </lineage>
</organism>
<protein>
    <submittedName>
        <fullName evidence="3">Uncharacterized protein</fullName>
    </submittedName>
</protein>
<name>K8P2K5_9BRAD</name>
<feature type="region of interest" description="Disordered" evidence="1">
    <location>
        <begin position="316"/>
        <end position="348"/>
    </location>
</feature>
<dbReference type="PATRIC" id="fig|883079.3.peg.3717"/>
<evidence type="ECO:0000313" key="3">
    <source>
        <dbReference type="EMBL" id="EKS32663.1"/>
    </source>
</evidence>
<dbReference type="EMBL" id="AGWY01000015">
    <property type="protein sequence ID" value="EKS32663.1"/>
    <property type="molecule type" value="Genomic_DNA"/>
</dbReference>
<feature type="compositionally biased region" description="Low complexity" evidence="1">
    <location>
        <begin position="328"/>
        <end position="344"/>
    </location>
</feature>
<feature type="signal peptide" evidence="2">
    <location>
        <begin position="1"/>
        <end position="19"/>
    </location>
</feature>
<proteinExistence type="predicted"/>
<feature type="chain" id="PRO_5003921904" evidence="2">
    <location>
        <begin position="20"/>
        <end position="389"/>
    </location>
</feature>
<dbReference type="AlphaFoldDB" id="K8P2K5"/>
<evidence type="ECO:0000313" key="4">
    <source>
        <dbReference type="Proteomes" id="UP000001095"/>
    </source>
</evidence>
<evidence type="ECO:0000256" key="1">
    <source>
        <dbReference type="SAM" id="MobiDB-lite"/>
    </source>
</evidence>
<keyword evidence="2" id="KW-0732">Signal</keyword>
<evidence type="ECO:0000256" key="2">
    <source>
        <dbReference type="SAM" id="SignalP"/>
    </source>
</evidence>
<feature type="region of interest" description="Disordered" evidence="1">
    <location>
        <begin position="243"/>
        <end position="264"/>
    </location>
</feature>
<comment type="caution">
    <text evidence="3">The sequence shown here is derived from an EMBL/GenBank/DDBJ whole genome shotgun (WGS) entry which is preliminary data.</text>
</comment>